<dbReference type="RefSeq" id="WP_157425786.1">
    <property type="nucleotide sequence ID" value="NZ_BAAANK010000001.1"/>
</dbReference>
<evidence type="ECO:0000256" key="1">
    <source>
        <dbReference type="SAM" id="MobiDB-lite"/>
    </source>
</evidence>
<evidence type="ECO:0000313" key="2">
    <source>
        <dbReference type="EMBL" id="GAA1823323.1"/>
    </source>
</evidence>
<evidence type="ECO:0000313" key="3">
    <source>
        <dbReference type="Proteomes" id="UP001501746"/>
    </source>
</evidence>
<accession>A0ABP4YPR9</accession>
<name>A0ABP4YPR9_9MICO</name>
<feature type="region of interest" description="Disordered" evidence="1">
    <location>
        <begin position="51"/>
        <end position="80"/>
    </location>
</feature>
<gene>
    <name evidence="2" type="ORF">GCM10009750_02280</name>
</gene>
<comment type="caution">
    <text evidence="2">The sequence shown here is derived from an EMBL/GenBank/DDBJ whole genome shotgun (WGS) entry which is preliminary data.</text>
</comment>
<organism evidence="2 3">
    <name type="scientific">Agromyces salentinus</name>
    <dbReference type="NCBI Taxonomy" id="269421"/>
    <lineage>
        <taxon>Bacteria</taxon>
        <taxon>Bacillati</taxon>
        <taxon>Actinomycetota</taxon>
        <taxon>Actinomycetes</taxon>
        <taxon>Micrococcales</taxon>
        <taxon>Microbacteriaceae</taxon>
        <taxon>Agromyces</taxon>
    </lineage>
</organism>
<dbReference type="Proteomes" id="UP001501746">
    <property type="component" value="Unassembled WGS sequence"/>
</dbReference>
<proteinExistence type="predicted"/>
<protein>
    <submittedName>
        <fullName evidence="2">Uncharacterized protein</fullName>
    </submittedName>
</protein>
<sequence length="80" mass="7938">MTTHLEFVTGSLGELAALPCACARVADHPRLGSTGLAAASAGLELGVGAGAGAGHATGHRRRAVSMRSLAVRAPRGRHAA</sequence>
<reference evidence="3" key="1">
    <citation type="journal article" date="2019" name="Int. J. Syst. Evol. Microbiol.">
        <title>The Global Catalogue of Microorganisms (GCM) 10K type strain sequencing project: providing services to taxonomists for standard genome sequencing and annotation.</title>
        <authorList>
            <consortium name="The Broad Institute Genomics Platform"/>
            <consortium name="The Broad Institute Genome Sequencing Center for Infectious Disease"/>
            <person name="Wu L."/>
            <person name="Ma J."/>
        </authorList>
    </citation>
    <scope>NUCLEOTIDE SEQUENCE [LARGE SCALE GENOMIC DNA]</scope>
    <source>
        <strain evidence="3">JCM 14323</strain>
    </source>
</reference>
<keyword evidence="3" id="KW-1185">Reference proteome</keyword>
<dbReference type="EMBL" id="BAAANK010000001">
    <property type="protein sequence ID" value="GAA1823323.1"/>
    <property type="molecule type" value="Genomic_DNA"/>
</dbReference>